<dbReference type="Gene3D" id="3.10.100.10">
    <property type="entry name" value="Mannose-Binding Protein A, subunit A"/>
    <property type="match status" value="1"/>
</dbReference>
<evidence type="ECO:0000259" key="15">
    <source>
        <dbReference type="PROSITE" id="PS50259"/>
    </source>
</evidence>
<dbReference type="InterPro" id="IPR017978">
    <property type="entry name" value="GPCR_3_C"/>
</dbReference>
<feature type="chain" id="PRO_5034310229" description="Gamma-aminobutyric acid type B receptor subunit 2" evidence="14">
    <location>
        <begin position="31"/>
        <end position="1032"/>
    </location>
</feature>
<dbReference type="AlphaFoldDB" id="A0A8B7YG24"/>
<evidence type="ECO:0000256" key="10">
    <source>
        <dbReference type="ARBA" id="ARBA00023224"/>
    </source>
</evidence>
<dbReference type="InterPro" id="IPR028082">
    <property type="entry name" value="Peripla_BP_I"/>
</dbReference>
<keyword evidence="9" id="KW-0325">Glycoprotein</keyword>
<dbReference type="PRINTS" id="PR00248">
    <property type="entry name" value="GPCRMGR"/>
</dbReference>
<feature type="transmembrane region" description="Helical" evidence="13">
    <location>
        <begin position="768"/>
        <end position="789"/>
    </location>
</feature>
<dbReference type="Gene3D" id="3.40.50.2300">
    <property type="match status" value="2"/>
</dbReference>
<evidence type="ECO:0000313" key="16">
    <source>
        <dbReference type="Proteomes" id="UP000694845"/>
    </source>
</evidence>
<dbReference type="FunFam" id="3.40.50.2300:FF:000379">
    <property type="entry name" value="Gamma-aminobutyric acid B receptor"/>
    <property type="match status" value="1"/>
</dbReference>
<feature type="transmembrane region" description="Helical" evidence="13">
    <location>
        <begin position="824"/>
        <end position="847"/>
    </location>
</feature>
<evidence type="ECO:0000256" key="1">
    <source>
        <dbReference type="ARBA" id="ARBA00004651"/>
    </source>
</evidence>
<organism evidence="16 17">
    <name type="scientific">Acanthaster planci</name>
    <name type="common">Crown-of-thorns starfish</name>
    <dbReference type="NCBI Taxonomy" id="133434"/>
    <lineage>
        <taxon>Eukaryota</taxon>
        <taxon>Metazoa</taxon>
        <taxon>Echinodermata</taxon>
        <taxon>Eleutherozoa</taxon>
        <taxon>Asterozoa</taxon>
        <taxon>Asteroidea</taxon>
        <taxon>Valvatacea</taxon>
        <taxon>Valvatida</taxon>
        <taxon>Acanthasteridae</taxon>
        <taxon>Acanthaster</taxon>
    </lineage>
</organism>
<dbReference type="GO" id="GO:0038039">
    <property type="term" value="C:G protein-coupled receptor heterodimeric complex"/>
    <property type="evidence" value="ECO:0007669"/>
    <property type="project" value="TreeGrafter"/>
</dbReference>
<dbReference type="InterPro" id="IPR016187">
    <property type="entry name" value="CTDL_fold"/>
</dbReference>
<keyword evidence="6" id="KW-0297">G-protein coupled receptor</keyword>
<feature type="transmembrane region" description="Helical" evidence="13">
    <location>
        <begin position="890"/>
        <end position="912"/>
    </location>
</feature>
<feature type="domain" description="G-protein coupled receptors family 3 profile" evidence="15">
    <location>
        <begin position="724"/>
        <end position="923"/>
    </location>
</feature>
<evidence type="ECO:0000256" key="11">
    <source>
        <dbReference type="ARBA" id="ARBA00073785"/>
    </source>
</evidence>
<keyword evidence="8" id="KW-0675">Receptor</keyword>
<feature type="region of interest" description="Disordered" evidence="12">
    <location>
        <begin position="1010"/>
        <end position="1032"/>
    </location>
</feature>
<evidence type="ECO:0000256" key="6">
    <source>
        <dbReference type="ARBA" id="ARBA00023040"/>
    </source>
</evidence>
<keyword evidence="7 13" id="KW-0472">Membrane</keyword>
<evidence type="ECO:0000256" key="5">
    <source>
        <dbReference type="ARBA" id="ARBA00022989"/>
    </source>
</evidence>
<evidence type="ECO:0000256" key="12">
    <source>
        <dbReference type="SAM" id="MobiDB-lite"/>
    </source>
</evidence>
<keyword evidence="4 14" id="KW-0732">Signal</keyword>
<evidence type="ECO:0000256" key="2">
    <source>
        <dbReference type="ARBA" id="ARBA00022475"/>
    </source>
</evidence>
<dbReference type="PRINTS" id="PR01176">
    <property type="entry name" value="GABABRECEPTR"/>
</dbReference>
<feature type="region of interest" description="Disordered" evidence="12">
    <location>
        <begin position="927"/>
        <end position="953"/>
    </location>
</feature>
<gene>
    <name evidence="17" type="primary">LOC110979652</name>
</gene>
<dbReference type="SUPFAM" id="SSF56436">
    <property type="entry name" value="C-type lectin-like"/>
    <property type="match status" value="1"/>
</dbReference>
<dbReference type="PANTHER" id="PTHR10519:SF20">
    <property type="entry name" value="G-PROTEIN COUPLED RECEPTOR 156-RELATED"/>
    <property type="match status" value="1"/>
</dbReference>
<evidence type="ECO:0000256" key="7">
    <source>
        <dbReference type="ARBA" id="ARBA00023136"/>
    </source>
</evidence>
<accession>A0A8B7YG24</accession>
<evidence type="ECO:0000313" key="17">
    <source>
        <dbReference type="RefSeq" id="XP_022091350.1"/>
    </source>
</evidence>
<dbReference type="CDD" id="cd06366">
    <property type="entry name" value="PBP1_GABAb_receptor"/>
    <property type="match status" value="1"/>
</dbReference>
<dbReference type="Pfam" id="PF01094">
    <property type="entry name" value="ANF_receptor"/>
    <property type="match status" value="1"/>
</dbReference>
<evidence type="ECO:0000256" key="3">
    <source>
        <dbReference type="ARBA" id="ARBA00022692"/>
    </source>
</evidence>
<keyword evidence="3 13" id="KW-0812">Transmembrane</keyword>
<sequence>MLAMMWRLVSSVGILFILAGLTSLAHITTGETTPSTTSTQNAVTASWFDSGPVSPIIVIDPDNQTVTYASMAEDGTGPSSTAGYGVPRRNNKTAIYLSAYFTFGGGWDGSGILPACQMALEHINSRPDILAGYDLRMIWNDTQCEAGLGTRVFFDQLYREPQKIMILGPACSTATQAVAETAYYWNLVTMSYAAASSALSNRKKFPFFYRTYMPDAMYNPARIRLMREYGWKRVATIHENHELFSLAIDNLLTLLKEANITIISSESFSEDPQNQIENLKNQDAKIIIGNMYEDKARRVFCEAYRHGMTGADHVWMIIGWYRENWWMDKDPNIKCSALEMKLAVEGVQYFSTESLQLSTSTEPTIAGITPAEYQSLLRNRMEWPENRGYTWNSLSPYGYDAVWAIALALNKSVEVLKSERYGRRLEDFTYDDREMAELFFKLLNETEFTGVSGPVGFKEGDRVGITQIEQLQASCPDGWHLYLSSCFRFVSQPVLPYERAGNFCAAFRPDAALAHFDSQLDHEFLISEWTSKPEAAPDKWLVSVLPKGASEVNASWIPAGSSPHVTEDGACVYMDFEKGGILEIADCDALFPFICRVAADFAERQVALYSAMNDDIEWRRDIVWQGDGPPLDRPPQIVVEIVRRYQGISSVLYLCLCGVTAVCIILSLFFLVFNVKYRQQRHVKMSSPNLNNLIILGAVLVYLFVVISGLDTNIISEDLFEIMCYVKTWILSIGFVLAFGAMFSKTWRVHRVAAFKTPKRRIVTDRQLFVMVFVLLLVDVIILIMWQVIDPVKLQSEDLYQQDDPEIPNRIIQPFIRYCSCDTLTYWLGALYGYKGLLLIFGTFLAWETRKVSIPGLNDSKLIGVSVYNVVILCVIGAAVSTVINSNPEALFVFVSCIILFCTSITLIVVFVPKIIAVVKYPDGDPTQPAARTRTNNASETSSTNTSVTTENKQLKARIQELENRIKEAQGHSQSSMHPGAAEGCGCWSCGLVCGFSASREKDYGADEAVPAEIHSQPVDMEEPAGVSTAAV</sequence>
<feature type="signal peptide" evidence="14">
    <location>
        <begin position="1"/>
        <end position="30"/>
    </location>
</feature>
<dbReference type="InterPro" id="IPR001828">
    <property type="entry name" value="ANF_lig-bd_rcpt"/>
</dbReference>
<dbReference type="InterPro" id="IPR002455">
    <property type="entry name" value="GPCR3_GABA-B"/>
</dbReference>
<protein>
    <recommendedName>
        <fullName evidence="11">Gamma-aminobutyric acid type B receptor subunit 2</fullName>
    </recommendedName>
</protein>
<keyword evidence="16" id="KW-1185">Reference proteome</keyword>
<dbReference type="GO" id="GO:0004965">
    <property type="term" value="F:G protein-coupled GABA receptor activity"/>
    <property type="evidence" value="ECO:0007669"/>
    <property type="project" value="InterPro"/>
</dbReference>
<proteinExistence type="predicted"/>
<dbReference type="CDD" id="cd00037">
    <property type="entry name" value="CLECT"/>
    <property type="match status" value="1"/>
</dbReference>
<evidence type="ECO:0000256" key="4">
    <source>
        <dbReference type="ARBA" id="ARBA00022729"/>
    </source>
</evidence>
<dbReference type="PANTHER" id="PTHR10519">
    <property type="entry name" value="GABA-B RECEPTOR"/>
    <property type="match status" value="1"/>
</dbReference>
<reference evidence="17" key="1">
    <citation type="submission" date="2025-08" db="UniProtKB">
        <authorList>
            <consortium name="RefSeq"/>
        </authorList>
    </citation>
    <scope>IDENTIFICATION</scope>
</reference>
<name>A0A8B7YG24_ACAPL</name>
<dbReference type="KEGG" id="aplc:110979652"/>
<dbReference type="RefSeq" id="XP_022091350.1">
    <property type="nucleotide sequence ID" value="XM_022235658.1"/>
</dbReference>
<feature type="transmembrane region" description="Helical" evidence="13">
    <location>
        <begin position="693"/>
        <end position="716"/>
    </location>
</feature>
<dbReference type="SMART" id="SM00034">
    <property type="entry name" value="CLECT"/>
    <property type="match status" value="1"/>
</dbReference>
<dbReference type="PRINTS" id="PR01177">
    <property type="entry name" value="GABAB1RECPTR"/>
</dbReference>
<keyword evidence="2" id="KW-1003">Cell membrane</keyword>
<dbReference type="InterPro" id="IPR001304">
    <property type="entry name" value="C-type_lectin-like"/>
</dbReference>
<feature type="transmembrane region" description="Helical" evidence="13">
    <location>
        <begin position="651"/>
        <end position="673"/>
    </location>
</feature>
<dbReference type="Proteomes" id="UP000694845">
    <property type="component" value="Unplaced"/>
</dbReference>
<dbReference type="InterPro" id="IPR016186">
    <property type="entry name" value="C-type_lectin-like/link_sf"/>
</dbReference>
<evidence type="ECO:0000256" key="13">
    <source>
        <dbReference type="SAM" id="Phobius"/>
    </source>
</evidence>
<dbReference type="FunFam" id="3.40.50.2300:FF:000063">
    <property type="entry name" value="Gamma-aminobutyric acid type B receptor subunit"/>
    <property type="match status" value="1"/>
</dbReference>
<keyword evidence="10" id="KW-0807">Transducer</keyword>
<dbReference type="Pfam" id="PF00003">
    <property type="entry name" value="7tm_3"/>
    <property type="match status" value="1"/>
</dbReference>
<dbReference type="PROSITE" id="PS50259">
    <property type="entry name" value="G_PROTEIN_RECEP_F3_4"/>
    <property type="match status" value="1"/>
</dbReference>
<feature type="transmembrane region" description="Helical" evidence="13">
    <location>
        <begin position="867"/>
        <end position="884"/>
    </location>
</feature>
<dbReference type="SUPFAM" id="SSF53822">
    <property type="entry name" value="Periplasmic binding protein-like I"/>
    <property type="match status" value="1"/>
</dbReference>
<dbReference type="GO" id="GO:0007214">
    <property type="term" value="P:gamma-aminobutyric acid signaling pathway"/>
    <property type="evidence" value="ECO:0007669"/>
    <property type="project" value="TreeGrafter"/>
</dbReference>
<dbReference type="OrthoDB" id="2150267at2759"/>
<feature type="transmembrane region" description="Helical" evidence="13">
    <location>
        <begin position="728"/>
        <end position="747"/>
    </location>
</feature>
<comment type="subcellular location">
    <subcellularLocation>
        <location evidence="1">Cell membrane</location>
        <topology evidence="1">Multi-pass membrane protein</topology>
    </subcellularLocation>
</comment>
<feature type="compositionally biased region" description="Low complexity" evidence="12">
    <location>
        <begin position="932"/>
        <end position="952"/>
    </location>
</feature>
<keyword evidence="5 13" id="KW-1133">Transmembrane helix</keyword>
<dbReference type="InterPro" id="IPR000337">
    <property type="entry name" value="GPCR_3"/>
</dbReference>
<dbReference type="GeneID" id="110979652"/>
<evidence type="ECO:0000256" key="8">
    <source>
        <dbReference type="ARBA" id="ARBA00023170"/>
    </source>
</evidence>
<evidence type="ECO:0000256" key="9">
    <source>
        <dbReference type="ARBA" id="ARBA00023180"/>
    </source>
</evidence>
<dbReference type="OMA" id="EPQKIMI"/>
<evidence type="ECO:0000256" key="14">
    <source>
        <dbReference type="SAM" id="SignalP"/>
    </source>
</evidence>